<feature type="region of interest" description="Disordered" evidence="1">
    <location>
        <begin position="88"/>
        <end position="200"/>
    </location>
</feature>
<proteinExistence type="predicted"/>
<keyword evidence="4" id="KW-1185">Reference proteome</keyword>
<dbReference type="AlphaFoldDB" id="A0A9K3PDK7"/>
<evidence type="ECO:0000256" key="1">
    <source>
        <dbReference type="SAM" id="MobiDB-lite"/>
    </source>
</evidence>
<name>A0A9K3PDK7_9STRA</name>
<reference evidence="3" key="1">
    <citation type="journal article" date="2021" name="Sci. Rep.">
        <title>Diploid genomic architecture of Nitzschia inconspicua, an elite biomass production diatom.</title>
        <authorList>
            <person name="Oliver A."/>
            <person name="Podell S."/>
            <person name="Pinowska A."/>
            <person name="Traller J.C."/>
            <person name="Smith S.R."/>
            <person name="McClure R."/>
            <person name="Beliaev A."/>
            <person name="Bohutskyi P."/>
            <person name="Hill E.A."/>
            <person name="Rabines A."/>
            <person name="Zheng H."/>
            <person name="Allen L.Z."/>
            <person name="Kuo A."/>
            <person name="Grigoriev I.V."/>
            <person name="Allen A.E."/>
            <person name="Hazlebeck D."/>
            <person name="Allen E.E."/>
        </authorList>
    </citation>
    <scope>NUCLEOTIDE SEQUENCE</scope>
    <source>
        <strain evidence="3">Hildebrandi</strain>
    </source>
</reference>
<feature type="compositionally biased region" description="Basic and acidic residues" evidence="1">
    <location>
        <begin position="543"/>
        <end position="565"/>
    </location>
</feature>
<evidence type="ECO:0000313" key="3">
    <source>
        <dbReference type="EMBL" id="KAG7343090.1"/>
    </source>
</evidence>
<keyword evidence="2" id="KW-1133">Transmembrane helix</keyword>
<feature type="compositionally biased region" description="Basic and acidic residues" evidence="1">
    <location>
        <begin position="575"/>
        <end position="586"/>
    </location>
</feature>
<feature type="region of interest" description="Disordered" evidence="1">
    <location>
        <begin position="513"/>
        <end position="630"/>
    </location>
</feature>
<evidence type="ECO:0000256" key="2">
    <source>
        <dbReference type="SAM" id="Phobius"/>
    </source>
</evidence>
<feature type="compositionally biased region" description="Polar residues" evidence="1">
    <location>
        <begin position="1"/>
        <end position="20"/>
    </location>
</feature>
<feature type="transmembrane region" description="Helical" evidence="2">
    <location>
        <begin position="395"/>
        <end position="412"/>
    </location>
</feature>
<feature type="compositionally biased region" description="Basic and acidic residues" evidence="1">
    <location>
        <begin position="526"/>
        <end position="537"/>
    </location>
</feature>
<feature type="region of interest" description="Disordered" evidence="1">
    <location>
        <begin position="238"/>
        <end position="266"/>
    </location>
</feature>
<feature type="compositionally biased region" description="Polar residues" evidence="1">
    <location>
        <begin position="157"/>
        <end position="166"/>
    </location>
</feature>
<feature type="region of interest" description="Disordered" evidence="1">
    <location>
        <begin position="1"/>
        <end position="21"/>
    </location>
</feature>
<reference evidence="3" key="2">
    <citation type="submission" date="2021-04" db="EMBL/GenBank/DDBJ databases">
        <authorList>
            <person name="Podell S."/>
        </authorList>
    </citation>
    <scope>NUCLEOTIDE SEQUENCE</scope>
    <source>
        <strain evidence="3">Hildebrandi</strain>
    </source>
</reference>
<dbReference type="EMBL" id="JAGRRH010000024">
    <property type="protein sequence ID" value="KAG7343090.1"/>
    <property type="molecule type" value="Genomic_DNA"/>
</dbReference>
<feature type="compositionally biased region" description="Basic and acidic residues" evidence="1">
    <location>
        <begin position="607"/>
        <end position="616"/>
    </location>
</feature>
<feature type="compositionally biased region" description="Low complexity" evidence="1">
    <location>
        <begin position="103"/>
        <end position="120"/>
    </location>
</feature>
<comment type="caution">
    <text evidence="3">The sequence shown here is derived from an EMBL/GenBank/DDBJ whole genome shotgun (WGS) entry which is preliminary data.</text>
</comment>
<dbReference type="OrthoDB" id="46235at2759"/>
<gene>
    <name evidence="3" type="ORF">IV203_021035</name>
</gene>
<protein>
    <submittedName>
        <fullName evidence="3">Uncharacterized protein</fullName>
    </submittedName>
</protein>
<dbReference type="Proteomes" id="UP000693970">
    <property type="component" value="Unassembled WGS sequence"/>
</dbReference>
<keyword evidence="2" id="KW-0812">Transmembrane</keyword>
<keyword evidence="2" id="KW-0472">Membrane</keyword>
<feature type="compositionally biased region" description="Basic and acidic residues" evidence="1">
    <location>
        <begin position="245"/>
        <end position="259"/>
    </location>
</feature>
<organism evidence="3 4">
    <name type="scientific">Nitzschia inconspicua</name>
    <dbReference type="NCBI Taxonomy" id="303405"/>
    <lineage>
        <taxon>Eukaryota</taxon>
        <taxon>Sar</taxon>
        <taxon>Stramenopiles</taxon>
        <taxon>Ochrophyta</taxon>
        <taxon>Bacillariophyta</taxon>
        <taxon>Bacillariophyceae</taxon>
        <taxon>Bacillariophycidae</taxon>
        <taxon>Bacillariales</taxon>
        <taxon>Bacillariaceae</taxon>
        <taxon>Nitzschia</taxon>
    </lineage>
</organism>
<feature type="compositionally biased region" description="Basic and acidic residues" evidence="1">
    <location>
        <begin position="141"/>
        <end position="150"/>
    </location>
</feature>
<evidence type="ECO:0000313" key="4">
    <source>
        <dbReference type="Proteomes" id="UP000693970"/>
    </source>
</evidence>
<sequence length="630" mass="70824">MPISTRQSSFGVDDNSGQEATSKDRDCFCVRAAFIKRCRFATSKMMNFPLHDNKMNCTARQGKRKRQTPRCLLLSIVFIFHLTLECQGRDDRRRPPPPPPPQRNGSSPRGVDWRQQQQQQQEDDAYASPSGEIGLNQKFSKSGDDIRNSRFDGWSPKESSSYQQNDPYGASTEDGASSGLYNYDASASRPYSQQDPYSHYDNAQMFSDSVTGNVDPSAAAADDYLPRTPVPQIPIHYEFPVSQDATKDRENKINQRQEDDSLPASASARRDLVTRYWATKIGKAQIMMSSTLIGVALGNFLGKSLVGSTNAWMIATALFFWISSLLRTALGELVRAMGLSLLLVSQRSRRIRRTYPTWRYIPAAIGVGSKRGLRPFPPARNPWRYTPRSPRDPDFNMMFVLVSMAFVGSMVGGNLPVIPTWMGALAGAASFAFACTWQSPRGDLARSCGMRVVSAVGELWEIQADLAIIPKATMVSSQIIDKAMILDRKHRVKDRFLSLANKGYEQASKLATQIHEQQRGGSAARGDGDYYERDVRRRQQSADGKDGRAFDTPKKRGRSFDDQTSIRRSSGNEDDNIRGDRRERLPTHHRPNRHEDGDGAFYDQDDDCYRARDSRNGTDSSPRRSGFWKR</sequence>
<accession>A0A9K3PDK7</accession>